<protein>
    <submittedName>
        <fullName evidence="1">Uncharacterized protein</fullName>
    </submittedName>
</protein>
<keyword evidence="2" id="KW-1185">Reference proteome</keyword>
<reference evidence="1 2" key="1">
    <citation type="submission" date="2024-09" db="EMBL/GenBank/DDBJ databases">
        <title>Genome sequencing and assembly of Phytophthora oleae, isolate VK10A, causative agent of rot of olive drupes.</title>
        <authorList>
            <person name="Conti Taguali S."/>
            <person name="Riolo M."/>
            <person name="La Spada F."/>
            <person name="Cacciola S.O."/>
            <person name="Dionisio G."/>
        </authorList>
    </citation>
    <scope>NUCLEOTIDE SEQUENCE [LARGE SCALE GENOMIC DNA]</scope>
    <source>
        <strain evidence="1 2">VK10A</strain>
    </source>
</reference>
<dbReference type="Proteomes" id="UP001632037">
    <property type="component" value="Unassembled WGS sequence"/>
</dbReference>
<accession>A0ABD3FR15</accession>
<proteinExistence type="predicted"/>
<comment type="caution">
    <text evidence="1">The sequence shown here is derived from an EMBL/GenBank/DDBJ whole genome shotgun (WGS) entry which is preliminary data.</text>
</comment>
<name>A0ABD3FR15_9STRA</name>
<dbReference type="AlphaFoldDB" id="A0ABD3FR15"/>
<dbReference type="EMBL" id="JBIMZQ010000010">
    <property type="protein sequence ID" value="KAL3668776.1"/>
    <property type="molecule type" value="Genomic_DNA"/>
</dbReference>
<evidence type="ECO:0000313" key="2">
    <source>
        <dbReference type="Proteomes" id="UP001632037"/>
    </source>
</evidence>
<evidence type="ECO:0000313" key="1">
    <source>
        <dbReference type="EMBL" id="KAL3668776.1"/>
    </source>
</evidence>
<organism evidence="1 2">
    <name type="scientific">Phytophthora oleae</name>
    <dbReference type="NCBI Taxonomy" id="2107226"/>
    <lineage>
        <taxon>Eukaryota</taxon>
        <taxon>Sar</taxon>
        <taxon>Stramenopiles</taxon>
        <taxon>Oomycota</taxon>
        <taxon>Peronosporomycetes</taxon>
        <taxon>Peronosporales</taxon>
        <taxon>Peronosporaceae</taxon>
        <taxon>Phytophthora</taxon>
    </lineage>
</organism>
<sequence length="86" mass="10183">MEIMKHSRPLFAEIALKYVQENPYNGCRDLNDYLNAMVYTLARQFSWLKRQTDEFKIGQLCLLLGTSYRMRDDKVNIIDGHFACLF</sequence>
<gene>
    <name evidence="1" type="ORF">V7S43_006070</name>
</gene>